<feature type="region of interest" description="Disordered" evidence="1">
    <location>
        <begin position="373"/>
        <end position="398"/>
    </location>
</feature>
<feature type="region of interest" description="Disordered" evidence="1">
    <location>
        <begin position="486"/>
        <end position="535"/>
    </location>
</feature>
<evidence type="ECO:0000313" key="3">
    <source>
        <dbReference type="Proteomes" id="UP000054266"/>
    </source>
</evidence>
<dbReference type="Pfam" id="PF08728">
    <property type="entry name" value="CRT10"/>
    <property type="match status" value="1"/>
</dbReference>
<reference evidence="2 3" key="1">
    <citation type="submission" date="2015-01" db="EMBL/GenBank/DDBJ databases">
        <title>The Genome Sequence of Capronia semiimmersa CBS27337.</title>
        <authorList>
            <consortium name="The Broad Institute Genomics Platform"/>
            <person name="Cuomo C."/>
            <person name="de Hoog S."/>
            <person name="Gorbushina A."/>
            <person name="Stielow B."/>
            <person name="Teixiera M."/>
            <person name="Abouelleil A."/>
            <person name="Chapman S.B."/>
            <person name="Priest M."/>
            <person name="Young S.K."/>
            <person name="Wortman J."/>
            <person name="Nusbaum C."/>
            <person name="Birren B."/>
        </authorList>
    </citation>
    <scope>NUCLEOTIDE SEQUENCE [LARGE SCALE GENOMIC DNA]</scope>
    <source>
        <strain evidence="2 3">CBS 27337</strain>
    </source>
</reference>
<organism evidence="2 3">
    <name type="scientific">Phialophora macrospora</name>
    <dbReference type="NCBI Taxonomy" id="1851006"/>
    <lineage>
        <taxon>Eukaryota</taxon>
        <taxon>Fungi</taxon>
        <taxon>Dikarya</taxon>
        <taxon>Ascomycota</taxon>
        <taxon>Pezizomycotina</taxon>
        <taxon>Eurotiomycetes</taxon>
        <taxon>Chaetothyriomycetidae</taxon>
        <taxon>Chaetothyriales</taxon>
        <taxon>Herpotrichiellaceae</taxon>
        <taxon>Phialophora</taxon>
    </lineage>
</organism>
<dbReference type="InterPro" id="IPR014839">
    <property type="entry name" value="Crt10"/>
</dbReference>
<feature type="compositionally biased region" description="Acidic residues" evidence="1">
    <location>
        <begin position="384"/>
        <end position="398"/>
    </location>
</feature>
<dbReference type="STRING" id="5601.A0A0D2D020"/>
<keyword evidence="3" id="KW-1185">Reference proteome</keyword>
<feature type="compositionally biased region" description="Basic residues" evidence="1">
    <location>
        <begin position="760"/>
        <end position="769"/>
    </location>
</feature>
<gene>
    <name evidence="2" type="ORF">PV04_03078</name>
</gene>
<dbReference type="HOGENOM" id="CLU_007263_2_0_1"/>
<dbReference type="EMBL" id="KN846957">
    <property type="protein sequence ID" value="KIW70841.1"/>
    <property type="molecule type" value="Genomic_DNA"/>
</dbReference>
<sequence>MDDDYRPFEAVKIGLASAETGQERFTRDGGVYAPPPLSYWRCNLTALSQRFNLYFAATRDAIAVYRPDFPFQKLYRLPALVIPPALANPTARGYIDEQVPHAINHLTVGDLGKEEILLVATDSGNITAYYTKTIEQAIRKDPYRFSTDARSDYVGVKPFFTHWVHESAWGLAIHTNARMIAVSANTPYHVPSDDPCAKVTVFAFALTDDSCDNRAAEEPDGEEEAALNERANEPDWEEWVAMGVAATTPVRKRNYKITLGGVEGHDHNIPCISFVNTDDDLDGDWLLSTDIGGNLKIWQIWQGICQKSWDFAERRPGPAFLRRREGGWCVAALDPRSFRSAKTMEQFCGHYDGHNLLESYDLTAVVRFRTPGNSHVHPQMRESTEDENDLDDEVETPDSWSDLDEAAVDMDQGRYGLDLFSDHVRDAREGSSGYESGTCRDPEQVSESEMIAYDLRSLEPDMRRVSVAGTSAGSEIDTLAVEAAVSEDDDDLDPAEDEESGYPSSSEQQLEGDDSSSMSRRSTTSLSSLANPSSPEVDVHILSASDMDSPPRARQQDEIKSQLPAYTMNDSSVVRARGTASAPNIPTLYCSASHLRLLMTPQADSPHVFCANILKQALPPAIERSNHAYIDRLNMVLQLPELGIVVVATQIGRCAVCSLTKRTNAGTLGLRVDWILPTEKQERKGLRPLGPLLGIAASPVQGHFKSETSAASQGSDETDRWGKDGIVDGVPTTFDPTVLVVEEQSGRGERSIINDGQNGNRHKMKRKRGSRDPSRMQHHTTKTEYRKWEVPAGGESWQAMDSSRRYRLMLTYLDMTVLTYELSRGIEGHDVAQDGPVSTLELLD</sequence>
<name>A0A0D2D020_9EURO</name>
<dbReference type="SUPFAM" id="SSF50998">
    <property type="entry name" value="Quinoprotein alcohol dehydrogenase-like"/>
    <property type="match status" value="1"/>
</dbReference>
<accession>A0A0D2D020</accession>
<dbReference type="Proteomes" id="UP000054266">
    <property type="component" value="Unassembled WGS sequence"/>
</dbReference>
<protein>
    <submittedName>
        <fullName evidence="2">Uncharacterized protein</fullName>
    </submittedName>
</protein>
<feature type="compositionally biased region" description="Basic and acidic residues" evidence="1">
    <location>
        <begin position="770"/>
        <end position="783"/>
    </location>
</feature>
<feature type="region of interest" description="Disordered" evidence="1">
    <location>
        <begin position="745"/>
        <end position="783"/>
    </location>
</feature>
<feature type="compositionally biased region" description="Acidic residues" evidence="1">
    <location>
        <begin position="486"/>
        <end position="500"/>
    </location>
</feature>
<proteinExistence type="predicted"/>
<feature type="compositionally biased region" description="Low complexity" evidence="1">
    <location>
        <begin position="515"/>
        <end position="529"/>
    </location>
</feature>
<evidence type="ECO:0000256" key="1">
    <source>
        <dbReference type="SAM" id="MobiDB-lite"/>
    </source>
</evidence>
<evidence type="ECO:0000313" key="2">
    <source>
        <dbReference type="EMBL" id="KIW70841.1"/>
    </source>
</evidence>
<dbReference type="InterPro" id="IPR011047">
    <property type="entry name" value="Quinoprotein_ADH-like_sf"/>
</dbReference>
<dbReference type="AlphaFoldDB" id="A0A0D2D020"/>